<dbReference type="RefSeq" id="WP_111575849.1">
    <property type="nucleotide sequence ID" value="NZ_JBHEEY010000011.1"/>
</dbReference>
<keyword evidence="1" id="KW-0812">Transmembrane</keyword>
<feature type="domain" description="EamA" evidence="2">
    <location>
        <begin position="19"/>
        <end position="150"/>
    </location>
</feature>
<dbReference type="EMBL" id="QLMK01000011">
    <property type="protein sequence ID" value="RAK27033.1"/>
    <property type="molecule type" value="Genomic_DNA"/>
</dbReference>
<dbReference type="OrthoDB" id="8770617at2"/>
<dbReference type="Pfam" id="PF00892">
    <property type="entry name" value="EamA"/>
    <property type="match status" value="2"/>
</dbReference>
<keyword evidence="1" id="KW-0472">Membrane</keyword>
<evidence type="ECO:0000313" key="4">
    <source>
        <dbReference type="Proteomes" id="UP000249453"/>
    </source>
</evidence>
<dbReference type="AlphaFoldDB" id="A0A364JTF4"/>
<feature type="transmembrane region" description="Helical" evidence="1">
    <location>
        <begin position="194"/>
        <end position="211"/>
    </location>
</feature>
<evidence type="ECO:0000313" key="3">
    <source>
        <dbReference type="EMBL" id="RAK27033.1"/>
    </source>
</evidence>
<dbReference type="SUPFAM" id="SSF103481">
    <property type="entry name" value="Multidrug resistance efflux transporter EmrE"/>
    <property type="match status" value="2"/>
</dbReference>
<evidence type="ECO:0000259" key="2">
    <source>
        <dbReference type="Pfam" id="PF00892"/>
    </source>
</evidence>
<name>A0A364JTF4_9HYPH</name>
<feature type="transmembrane region" description="Helical" evidence="1">
    <location>
        <begin position="246"/>
        <end position="273"/>
    </location>
</feature>
<feature type="transmembrane region" description="Helical" evidence="1">
    <location>
        <begin position="49"/>
        <end position="68"/>
    </location>
</feature>
<dbReference type="InterPro" id="IPR037185">
    <property type="entry name" value="EmrE-like"/>
</dbReference>
<feature type="transmembrane region" description="Helical" evidence="1">
    <location>
        <begin position="111"/>
        <end position="128"/>
    </location>
</feature>
<feature type="transmembrane region" description="Helical" evidence="1">
    <location>
        <begin position="80"/>
        <end position="99"/>
    </location>
</feature>
<feature type="transmembrane region" description="Helical" evidence="1">
    <location>
        <begin position="166"/>
        <end position="182"/>
    </location>
</feature>
<feature type="transmembrane region" description="Helical" evidence="1">
    <location>
        <begin position="217"/>
        <end position="234"/>
    </location>
</feature>
<dbReference type="PANTHER" id="PTHR22911">
    <property type="entry name" value="ACYL-MALONYL CONDENSING ENZYME-RELATED"/>
    <property type="match status" value="1"/>
</dbReference>
<feature type="domain" description="EamA" evidence="2">
    <location>
        <begin position="163"/>
        <end position="294"/>
    </location>
</feature>
<dbReference type="PANTHER" id="PTHR22911:SF76">
    <property type="entry name" value="EAMA DOMAIN-CONTAINING PROTEIN"/>
    <property type="match status" value="1"/>
</dbReference>
<accession>A0A364JTF4</accession>
<keyword evidence="1" id="KW-1133">Transmembrane helix</keyword>
<feature type="transmembrane region" description="Helical" evidence="1">
    <location>
        <begin position="279"/>
        <end position="296"/>
    </location>
</feature>
<evidence type="ECO:0000256" key="1">
    <source>
        <dbReference type="SAM" id="Phobius"/>
    </source>
</evidence>
<organism evidence="3 4">
    <name type="scientific">Falsochrobactrum ovis</name>
    <dbReference type="NCBI Taxonomy" id="1293442"/>
    <lineage>
        <taxon>Bacteria</taxon>
        <taxon>Pseudomonadati</taxon>
        <taxon>Pseudomonadota</taxon>
        <taxon>Alphaproteobacteria</taxon>
        <taxon>Hyphomicrobiales</taxon>
        <taxon>Brucellaceae</taxon>
        <taxon>Falsochrobactrum</taxon>
    </lineage>
</organism>
<gene>
    <name evidence="3" type="ORF">C7374_11127</name>
</gene>
<dbReference type="GO" id="GO:0016020">
    <property type="term" value="C:membrane"/>
    <property type="evidence" value="ECO:0007669"/>
    <property type="project" value="InterPro"/>
</dbReference>
<keyword evidence="4" id="KW-1185">Reference proteome</keyword>
<reference evidence="3 4" key="1">
    <citation type="submission" date="2018-06" db="EMBL/GenBank/DDBJ databases">
        <title>Genomic Encyclopedia of Type Strains, Phase IV (KMG-IV): sequencing the most valuable type-strain genomes for metagenomic binning, comparative biology and taxonomic classification.</title>
        <authorList>
            <person name="Goeker M."/>
        </authorList>
    </citation>
    <scope>NUCLEOTIDE SEQUENCE [LARGE SCALE GENOMIC DNA]</scope>
    <source>
        <strain evidence="3 4">DSM 26720</strain>
    </source>
</reference>
<feature type="transmembrane region" description="Helical" evidence="1">
    <location>
        <begin position="135"/>
        <end position="154"/>
    </location>
</feature>
<comment type="caution">
    <text evidence="3">The sequence shown here is derived from an EMBL/GenBank/DDBJ whole genome shotgun (WGS) entry which is preliminary data.</text>
</comment>
<feature type="transmembrane region" description="Helical" evidence="1">
    <location>
        <begin position="18"/>
        <end position="37"/>
    </location>
</feature>
<dbReference type="Proteomes" id="UP000249453">
    <property type="component" value="Unassembled WGS sequence"/>
</dbReference>
<dbReference type="InterPro" id="IPR000620">
    <property type="entry name" value="EamA_dom"/>
</dbReference>
<protein>
    <submittedName>
        <fullName evidence="3">Threonine/homoserine efflux transporter RhtA</fullName>
    </submittedName>
</protein>
<proteinExistence type="predicted"/>
<sequence length="301" mass="32457">MTIAPEATTDNRRRQIKFALISLFNGGLVIGFSPIFVRLSELDAVSTAFWRLALALVPLLLMVARSKPEANQKPKGLRDFWTLALPGIVLGIELAAWHISLHMTSVANSTLLVNMAPIFVTLYCWVFLKQTPRKLFLLALAVTISGVVILKGGPQTLGSGDIKGDAVAIVAAILYAAYIILLGKVRERFSTSLIMLWSTSAAAITVLPFAWVAESTLIPATMMGWAVLFGLSWLSQAAGQSLITFALAWLPVTFSSLTLLMQPVIASLLAWAILGEALTIWQCIGGSIVLAGILAARRAQR</sequence>